<evidence type="ECO:0000313" key="4">
    <source>
        <dbReference type="EMBL" id="STZ02989.1"/>
    </source>
</evidence>
<reference evidence="3 5" key="1">
    <citation type="submission" date="2017-03" db="EMBL/GenBank/DDBJ databases">
        <title>Draft genome sequence of Moraxella equi CCUG 4950T type strain.</title>
        <authorList>
            <person name="Salva-Serra F."/>
            <person name="Engstrom-Jakobsson H."/>
            <person name="Thorell K."/>
            <person name="Jaen-Luchoro D."/>
            <person name="Gonzales-Siles L."/>
            <person name="Karlsson R."/>
            <person name="Yazdan S."/>
            <person name="Boulund F."/>
            <person name="Johnning A."/>
            <person name="Engstrand L."/>
            <person name="Kristiansson E."/>
            <person name="Moore E."/>
        </authorList>
    </citation>
    <scope>NUCLEOTIDE SEQUENCE [LARGE SCALE GENOMIC DNA]</scope>
    <source>
        <strain evidence="3 5">CCUG 4950</strain>
    </source>
</reference>
<keyword evidence="1" id="KW-0175">Coiled coil</keyword>
<dbReference type="EMBL" id="UGQF01000001">
    <property type="protein sequence ID" value="STZ02989.1"/>
    <property type="molecule type" value="Genomic_DNA"/>
</dbReference>
<keyword evidence="5" id="KW-1185">Reference proteome</keyword>
<feature type="signal peptide" evidence="2">
    <location>
        <begin position="1"/>
        <end position="22"/>
    </location>
</feature>
<accession>A0A378QQ06</accession>
<dbReference type="RefSeq" id="WP_079324224.1">
    <property type="nucleotide sequence ID" value="NZ_MXAP01000021.1"/>
</dbReference>
<protein>
    <recommendedName>
        <fullName evidence="7">DUF4124 domain-containing protein</fullName>
    </recommendedName>
</protein>
<name>A0A378QQ06_9GAMM</name>
<gene>
    <name evidence="3" type="ORF">B5J93_02170</name>
    <name evidence="4" type="ORF">NCTC11012_01219</name>
</gene>
<sequence>MKIHTLTALLFSTAVFGMTAHAASTTVYKSVGKHGEVRYSQMQPKDTQNFQILEMRSDGRTADAGQLAQQAESTPNLTPEAQRIADLEQQNKALQNQELANRCQSLRANFANLTIGGRIFETNAQGEKVYLNDQEVSSKRQQHQQMIDQYCKGI</sequence>
<evidence type="ECO:0008006" key="7">
    <source>
        <dbReference type="Google" id="ProtNLM"/>
    </source>
</evidence>
<keyword evidence="2" id="KW-0732">Signal</keyword>
<evidence type="ECO:0000256" key="2">
    <source>
        <dbReference type="SAM" id="SignalP"/>
    </source>
</evidence>
<evidence type="ECO:0000313" key="5">
    <source>
        <dbReference type="Proteomes" id="UP000190777"/>
    </source>
</evidence>
<proteinExistence type="predicted"/>
<dbReference type="AlphaFoldDB" id="A0A378QQ06"/>
<evidence type="ECO:0000256" key="1">
    <source>
        <dbReference type="SAM" id="Coils"/>
    </source>
</evidence>
<dbReference type="Proteomes" id="UP000254618">
    <property type="component" value="Unassembled WGS sequence"/>
</dbReference>
<reference evidence="4 6" key="2">
    <citation type="submission" date="2018-06" db="EMBL/GenBank/DDBJ databases">
        <authorList>
            <consortium name="Pathogen Informatics"/>
            <person name="Doyle S."/>
        </authorList>
    </citation>
    <scope>NUCLEOTIDE SEQUENCE [LARGE SCALE GENOMIC DNA]</scope>
    <source>
        <strain evidence="4 6">NCTC11012</strain>
    </source>
</reference>
<feature type="coiled-coil region" evidence="1">
    <location>
        <begin position="77"/>
        <end position="104"/>
    </location>
</feature>
<dbReference type="EMBL" id="MXAP01000021">
    <property type="protein sequence ID" value="OPH39814.1"/>
    <property type="molecule type" value="Genomic_DNA"/>
</dbReference>
<evidence type="ECO:0000313" key="3">
    <source>
        <dbReference type="EMBL" id="OPH39814.1"/>
    </source>
</evidence>
<feature type="chain" id="PRO_5017061672" description="DUF4124 domain-containing protein" evidence="2">
    <location>
        <begin position="23"/>
        <end position="154"/>
    </location>
</feature>
<evidence type="ECO:0000313" key="6">
    <source>
        <dbReference type="Proteomes" id="UP000254618"/>
    </source>
</evidence>
<dbReference type="Proteomes" id="UP000190777">
    <property type="component" value="Unassembled WGS sequence"/>
</dbReference>
<organism evidence="4 6">
    <name type="scientific">Moraxella equi</name>
    <dbReference type="NCBI Taxonomy" id="60442"/>
    <lineage>
        <taxon>Bacteria</taxon>
        <taxon>Pseudomonadati</taxon>
        <taxon>Pseudomonadota</taxon>
        <taxon>Gammaproteobacteria</taxon>
        <taxon>Moraxellales</taxon>
        <taxon>Moraxellaceae</taxon>
        <taxon>Moraxella</taxon>
    </lineage>
</organism>